<evidence type="ECO:0000256" key="2">
    <source>
        <dbReference type="ARBA" id="ARBA00022679"/>
    </source>
</evidence>
<accession>A0ABP9H2J9</accession>
<dbReference type="Pfam" id="PF00534">
    <property type="entry name" value="Glycos_transf_1"/>
    <property type="match status" value="1"/>
</dbReference>
<dbReference type="Pfam" id="PF13439">
    <property type="entry name" value="Glyco_transf_4"/>
    <property type="match status" value="1"/>
</dbReference>
<evidence type="ECO:0000259" key="3">
    <source>
        <dbReference type="Pfam" id="PF00534"/>
    </source>
</evidence>
<comment type="caution">
    <text evidence="5">The sequence shown here is derived from an EMBL/GenBank/DDBJ whole genome shotgun (WGS) entry which is preliminary data.</text>
</comment>
<proteinExistence type="predicted"/>
<keyword evidence="1" id="KW-0328">Glycosyltransferase</keyword>
<evidence type="ECO:0000313" key="6">
    <source>
        <dbReference type="Proteomes" id="UP001500466"/>
    </source>
</evidence>
<dbReference type="PANTHER" id="PTHR45947:SF3">
    <property type="entry name" value="SULFOQUINOVOSYL TRANSFERASE SQD2"/>
    <property type="match status" value="1"/>
</dbReference>
<evidence type="ECO:0000259" key="4">
    <source>
        <dbReference type="Pfam" id="PF13439"/>
    </source>
</evidence>
<dbReference type="InterPro" id="IPR001296">
    <property type="entry name" value="Glyco_trans_1"/>
</dbReference>
<evidence type="ECO:0000313" key="5">
    <source>
        <dbReference type="EMBL" id="GAA4957379.1"/>
    </source>
</evidence>
<dbReference type="RefSeq" id="WP_345674962.1">
    <property type="nucleotide sequence ID" value="NZ_BAABHS010000006.1"/>
</dbReference>
<feature type="domain" description="Glycosyl transferase family 1" evidence="3">
    <location>
        <begin position="204"/>
        <end position="360"/>
    </location>
</feature>
<dbReference type="SUPFAM" id="SSF53756">
    <property type="entry name" value="UDP-Glycosyltransferase/glycogen phosphorylase"/>
    <property type="match status" value="1"/>
</dbReference>
<dbReference type="Gene3D" id="3.40.50.2000">
    <property type="entry name" value="Glycogen Phosphorylase B"/>
    <property type="match status" value="2"/>
</dbReference>
<sequence length="386" mass="42578">MRIVMIVGYPGVPWETDWVKSAGHAAEVIRLSNTDELTWPKVPGADYLGQDPDDPRHYQIKTFSWRPSRLLGRVSHVLMARRYQQAIRYIAGKYGPVDVVHAHFYWAHYLVAMKKALGMPYVVTEHHTSWQGHWTEPPPSPLGIKRARELYADAHTVIAVCRSLEDKIRSYGLGGNFEVIHNPVDASGFALPDAGDRPREGRDTVEFVSVARLAPAKGFDVLLDAFAAASRDDPRLRLTVVGDGRERAKLEEQAERLRIADVVTFAGRLPRPEIARLLGTSDAFVLASRAENLTVAVLEAWCAGLPVVTTDVGGHAEVMEPHLGHLVPSEDTAALADALRAVAAAPEAYDRHRIAVEARKRFAPETVGAELDRIYRSAAAADQARS</sequence>
<dbReference type="InterPro" id="IPR050194">
    <property type="entry name" value="Glycosyltransferase_grp1"/>
</dbReference>
<name>A0ABP9H2J9_9ACTN</name>
<organism evidence="5 6">
    <name type="scientific">Yinghuangia aomiensis</name>
    <dbReference type="NCBI Taxonomy" id="676205"/>
    <lineage>
        <taxon>Bacteria</taxon>
        <taxon>Bacillati</taxon>
        <taxon>Actinomycetota</taxon>
        <taxon>Actinomycetes</taxon>
        <taxon>Kitasatosporales</taxon>
        <taxon>Streptomycetaceae</taxon>
        <taxon>Yinghuangia</taxon>
    </lineage>
</organism>
<dbReference type="InterPro" id="IPR028098">
    <property type="entry name" value="Glyco_trans_4-like_N"/>
</dbReference>
<gene>
    <name evidence="5" type="ORF">GCM10023205_19610</name>
</gene>
<dbReference type="Proteomes" id="UP001500466">
    <property type="component" value="Unassembled WGS sequence"/>
</dbReference>
<dbReference type="EMBL" id="BAABHS010000006">
    <property type="protein sequence ID" value="GAA4957379.1"/>
    <property type="molecule type" value="Genomic_DNA"/>
</dbReference>
<reference evidence="6" key="1">
    <citation type="journal article" date="2019" name="Int. J. Syst. Evol. Microbiol.">
        <title>The Global Catalogue of Microorganisms (GCM) 10K type strain sequencing project: providing services to taxonomists for standard genome sequencing and annotation.</title>
        <authorList>
            <consortium name="The Broad Institute Genomics Platform"/>
            <consortium name="The Broad Institute Genome Sequencing Center for Infectious Disease"/>
            <person name="Wu L."/>
            <person name="Ma J."/>
        </authorList>
    </citation>
    <scope>NUCLEOTIDE SEQUENCE [LARGE SCALE GENOMIC DNA]</scope>
    <source>
        <strain evidence="6">JCM 17986</strain>
    </source>
</reference>
<evidence type="ECO:0000256" key="1">
    <source>
        <dbReference type="ARBA" id="ARBA00022676"/>
    </source>
</evidence>
<keyword evidence="6" id="KW-1185">Reference proteome</keyword>
<feature type="domain" description="Glycosyltransferase subfamily 4-like N-terminal" evidence="4">
    <location>
        <begin position="69"/>
        <end position="186"/>
    </location>
</feature>
<keyword evidence="2" id="KW-0808">Transferase</keyword>
<dbReference type="PANTHER" id="PTHR45947">
    <property type="entry name" value="SULFOQUINOVOSYL TRANSFERASE SQD2"/>
    <property type="match status" value="1"/>
</dbReference>
<protein>
    <submittedName>
        <fullName evidence="5">Glycosyltransferase family 4 protein</fullName>
    </submittedName>
</protein>